<gene>
    <name evidence="2" type="ORF">AMECASPLE_033734</name>
</gene>
<evidence type="ECO:0000256" key="1">
    <source>
        <dbReference type="SAM" id="MobiDB-lite"/>
    </source>
</evidence>
<keyword evidence="3" id="KW-1185">Reference proteome</keyword>
<dbReference type="Proteomes" id="UP001469553">
    <property type="component" value="Unassembled WGS sequence"/>
</dbReference>
<feature type="region of interest" description="Disordered" evidence="1">
    <location>
        <begin position="15"/>
        <end position="40"/>
    </location>
</feature>
<evidence type="ECO:0000313" key="3">
    <source>
        <dbReference type="Proteomes" id="UP001469553"/>
    </source>
</evidence>
<organism evidence="2 3">
    <name type="scientific">Ameca splendens</name>
    <dbReference type="NCBI Taxonomy" id="208324"/>
    <lineage>
        <taxon>Eukaryota</taxon>
        <taxon>Metazoa</taxon>
        <taxon>Chordata</taxon>
        <taxon>Craniata</taxon>
        <taxon>Vertebrata</taxon>
        <taxon>Euteleostomi</taxon>
        <taxon>Actinopterygii</taxon>
        <taxon>Neopterygii</taxon>
        <taxon>Teleostei</taxon>
        <taxon>Neoteleostei</taxon>
        <taxon>Acanthomorphata</taxon>
        <taxon>Ovalentaria</taxon>
        <taxon>Atherinomorphae</taxon>
        <taxon>Cyprinodontiformes</taxon>
        <taxon>Goodeidae</taxon>
        <taxon>Ameca</taxon>
    </lineage>
</organism>
<dbReference type="EMBL" id="JAHRIP010070473">
    <property type="protein sequence ID" value="MEQ2308968.1"/>
    <property type="molecule type" value="Genomic_DNA"/>
</dbReference>
<protein>
    <submittedName>
        <fullName evidence="2">Uncharacterized protein</fullName>
    </submittedName>
</protein>
<proteinExistence type="predicted"/>
<comment type="caution">
    <text evidence="2">The sequence shown here is derived from an EMBL/GenBank/DDBJ whole genome shotgun (WGS) entry which is preliminary data.</text>
</comment>
<name>A0ABV0ZRS0_9TELE</name>
<evidence type="ECO:0000313" key="2">
    <source>
        <dbReference type="EMBL" id="MEQ2308968.1"/>
    </source>
</evidence>
<sequence>MCQCTGQVRLITLRRHTSHGTQTGGFRPSGQDASRPSLGGWAEASTAPRYLKVPEPAPRVSRSLSLLPTSCLLPAAKGVQVNPPCAPALEVSDKAVQIDTFCSPVSEISNEGVQVDPPCAPVPELLRGPQPSEFPCEFKFPEPLGQPPGKVLCGFLLLLASKFPALLLLAPRTV</sequence>
<reference evidence="2 3" key="1">
    <citation type="submission" date="2021-06" db="EMBL/GenBank/DDBJ databases">
        <authorList>
            <person name="Palmer J.M."/>
        </authorList>
    </citation>
    <scope>NUCLEOTIDE SEQUENCE [LARGE SCALE GENOMIC DNA]</scope>
    <source>
        <strain evidence="2 3">AS_MEX2019</strain>
        <tissue evidence="2">Muscle</tissue>
    </source>
</reference>
<accession>A0ABV0ZRS0</accession>